<sequence>MIYSLGVIFYVAKRIPFNHAIWHCFVLAGAVCHFLAIYYYVEPI</sequence>
<name>A0A0B8P2C7_9VIBR</name>
<dbReference type="AlphaFoldDB" id="A0A0B8P2C7"/>
<evidence type="ECO:0000256" key="1">
    <source>
        <dbReference type="SAM" id="Phobius"/>
    </source>
</evidence>
<evidence type="ECO:0000313" key="2">
    <source>
        <dbReference type="EMBL" id="GAM57129.1"/>
    </source>
</evidence>
<keyword evidence="1" id="KW-0472">Membrane</keyword>
<gene>
    <name evidence="2" type="ORF">JCM19231_3245</name>
</gene>
<reference evidence="2 3" key="2">
    <citation type="submission" date="2015-01" db="EMBL/GenBank/DDBJ databases">
        <authorList>
            <consortium name="NBRP consortium"/>
            <person name="Sawabe T."/>
            <person name="Meirelles P."/>
            <person name="Feng G."/>
            <person name="Sayaka M."/>
            <person name="Hattori M."/>
            <person name="Ohkuma M."/>
        </authorList>
    </citation>
    <scope>NUCLEOTIDE SEQUENCE [LARGE SCALE GENOMIC DNA]</scope>
    <source>
        <strain evidence="3">JCM 19231</strain>
    </source>
</reference>
<organism evidence="2 3">
    <name type="scientific">Vibrio ishigakensis</name>
    <dbReference type="NCBI Taxonomy" id="1481914"/>
    <lineage>
        <taxon>Bacteria</taxon>
        <taxon>Pseudomonadati</taxon>
        <taxon>Pseudomonadota</taxon>
        <taxon>Gammaproteobacteria</taxon>
        <taxon>Vibrionales</taxon>
        <taxon>Vibrionaceae</taxon>
        <taxon>Vibrio</taxon>
    </lineage>
</organism>
<feature type="transmembrane region" description="Helical" evidence="1">
    <location>
        <begin position="20"/>
        <end position="41"/>
    </location>
</feature>
<keyword evidence="1" id="KW-1133">Transmembrane helix</keyword>
<evidence type="ECO:0000313" key="3">
    <source>
        <dbReference type="Proteomes" id="UP000031671"/>
    </source>
</evidence>
<dbReference type="Proteomes" id="UP000031671">
    <property type="component" value="Unassembled WGS sequence"/>
</dbReference>
<protein>
    <submittedName>
        <fullName evidence="2">Membrane protein hemolysin III homolog</fullName>
    </submittedName>
</protein>
<keyword evidence="3" id="KW-1185">Reference proteome</keyword>
<keyword evidence="1" id="KW-0812">Transmembrane</keyword>
<accession>A0A0B8P2C7</accession>
<proteinExistence type="predicted"/>
<comment type="caution">
    <text evidence="2">The sequence shown here is derived from an EMBL/GenBank/DDBJ whole genome shotgun (WGS) entry which is preliminary data.</text>
</comment>
<reference evidence="2 3" key="1">
    <citation type="submission" date="2015-01" db="EMBL/GenBank/DDBJ databases">
        <title>Vibrio sp. C1 JCM 19231 whole genome shotgun sequence.</title>
        <authorList>
            <person name="Sawabe T."/>
            <person name="Meirelles P."/>
            <person name="Feng G."/>
            <person name="Sayaka M."/>
            <person name="Hattori M."/>
            <person name="Ohkuma M."/>
        </authorList>
    </citation>
    <scope>NUCLEOTIDE SEQUENCE [LARGE SCALE GENOMIC DNA]</scope>
    <source>
        <strain evidence="3">JCM 19231</strain>
    </source>
</reference>
<dbReference type="EMBL" id="BBRZ01000045">
    <property type="protein sequence ID" value="GAM57129.1"/>
    <property type="molecule type" value="Genomic_DNA"/>
</dbReference>